<dbReference type="VEuPathDB" id="MicrosporidiaDB:DI09_50p180"/>
<dbReference type="HOGENOM" id="CLU_1611179_0_0_1"/>
<sequence length="165" mass="18399">MRVRTKKRVIPQWQNESVIVVENEHPLRMLRNRIGIFTRGSHSNTISPSKCLKAKKEESSEKSVIPPIVGRIDLNSSPIIARKSASCLISIKKVSDSIPTNDLSGFGTACSRSASILKYDVVDPFKLQHESILKLLDPDVPEHGITRYSDEWSFSEHSGLSSLSD</sequence>
<evidence type="ECO:0000313" key="3">
    <source>
        <dbReference type="Proteomes" id="UP000029725"/>
    </source>
</evidence>
<dbReference type="GeneID" id="25260209"/>
<gene>
    <name evidence="2" type="ORF">DI09_117p70</name>
    <name evidence="1" type="ORF">DI09_50p180</name>
</gene>
<proteinExistence type="predicted"/>
<evidence type="ECO:0000313" key="1">
    <source>
        <dbReference type="EMBL" id="KGG50911.1"/>
    </source>
</evidence>
<organism evidence="1 3">
    <name type="scientific">Mitosporidium daphniae</name>
    <dbReference type="NCBI Taxonomy" id="1485682"/>
    <lineage>
        <taxon>Eukaryota</taxon>
        <taxon>Fungi</taxon>
        <taxon>Fungi incertae sedis</taxon>
        <taxon>Microsporidia</taxon>
        <taxon>Mitosporidium</taxon>
    </lineage>
</organism>
<protein>
    <submittedName>
        <fullName evidence="1">Uncharacterized protein</fullName>
    </submittedName>
</protein>
<reference evidence="1 3" key="1">
    <citation type="submission" date="2014-04" db="EMBL/GenBank/DDBJ databases">
        <title>A new species of microsporidia sheds light on the evolution of extreme parasitism.</title>
        <authorList>
            <person name="Haag K.L."/>
            <person name="James T.Y."/>
            <person name="Larsson R."/>
            <person name="Schaer T.M."/>
            <person name="Refardt D."/>
            <person name="Pombert J.-F."/>
            <person name="Ebert D."/>
        </authorList>
    </citation>
    <scope>NUCLEOTIDE SEQUENCE [LARGE SCALE GENOMIC DNA]</scope>
    <source>
        <strain evidence="1 3">UGP3</strain>
        <tissue evidence="1">Spores</tissue>
    </source>
</reference>
<evidence type="ECO:0000313" key="2">
    <source>
        <dbReference type="EMBL" id="KGG53022.1"/>
    </source>
</evidence>
<dbReference type="Proteomes" id="UP000029725">
    <property type="component" value="Unassembled WGS sequence"/>
</dbReference>
<dbReference type="RefSeq" id="XP_013237338.1">
    <property type="nucleotide sequence ID" value="XM_013381884.1"/>
</dbReference>
<comment type="caution">
    <text evidence="1">The sequence shown here is derived from an EMBL/GenBank/DDBJ whole genome shotgun (WGS) entry which is preliminary data.</text>
</comment>
<dbReference type="AlphaFoldDB" id="A0A098VT97"/>
<dbReference type="VEuPathDB" id="MicrosporidiaDB:DI09_117p70"/>
<dbReference type="GeneID" id="25258096"/>
<keyword evidence="3" id="KW-1185">Reference proteome</keyword>
<dbReference type="EMBL" id="JMKJ01000455">
    <property type="protein sequence ID" value="KGG50911.1"/>
    <property type="molecule type" value="Genomic_DNA"/>
</dbReference>
<accession>A0A098VT97</accession>
<dbReference type="RefSeq" id="XP_013239458.1">
    <property type="nucleotide sequence ID" value="XM_013384004.1"/>
</dbReference>
<dbReference type="EMBL" id="JMKJ01000019">
    <property type="protein sequence ID" value="KGG53022.1"/>
    <property type="molecule type" value="Genomic_DNA"/>
</dbReference>
<name>A0A098VT97_9MICR</name>